<dbReference type="PRINTS" id="PR00364">
    <property type="entry name" value="DISEASERSIST"/>
</dbReference>
<reference evidence="13 14" key="1">
    <citation type="submission" date="2017-07" db="EMBL/GenBank/DDBJ databases">
        <title>An improved, manually edited Actinidia chinensis var. chinensis (kiwifruit) genome highlights the challenges associated with draft genomes and gene prediction in plants.</title>
        <authorList>
            <person name="Pilkington S."/>
            <person name="Crowhurst R."/>
            <person name="Hilario E."/>
            <person name="Nardozza S."/>
            <person name="Fraser L."/>
            <person name="Peng Y."/>
            <person name="Gunaseelan K."/>
            <person name="Simpson R."/>
            <person name="Tahir J."/>
            <person name="Deroles S."/>
            <person name="Templeton K."/>
            <person name="Luo Z."/>
            <person name="Davy M."/>
            <person name="Cheng C."/>
            <person name="Mcneilage M."/>
            <person name="Scaglione D."/>
            <person name="Liu Y."/>
            <person name="Zhang Q."/>
            <person name="Datson P."/>
            <person name="De Silva N."/>
            <person name="Gardiner S."/>
            <person name="Bassett H."/>
            <person name="Chagne D."/>
            <person name="Mccallum J."/>
            <person name="Dzierzon H."/>
            <person name="Deng C."/>
            <person name="Wang Y.-Y."/>
            <person name="Barron N."/>
            <person name="Manako K."/>
            <person name="Bowen J."/>
            <person name="Foster T."/>
            <person name="Erridge Z."/>
            <person name="Tiffin H."/>
            <person name="Waite C."/>
            <person name="Davies K."/>
            <person name="Grierson E."/>
            <person name="Laing W."/>
            <person name="Kirk R."/>
            <person name="Chen X."/>
            <person name="Wood M."/>
            <person name="Montefiori M."/>
            <person name="Brummell D."/>
            <person name="Schwinn K."/>
            <person name="Catanach A."/>
            <person name="Fullerton C."/>
            <person name="Li D."/>
            <person name="Meiyalaghan S."/>
            <person name="Nieuwenhuizen N."/>
            <person name="Read N."/>
            <person name="Prakash R."/>
            <person name="Hunter D."/>
            <person name="Zhang H."/>
            <person name="Mckenzie M."/>
            <person name="Knabel M."/>
            <person name="Harris A."/>
            <person name="Allan A."/>
            <person name="Chen A."/>
            <person name="Janssen B."/>
            <person name="Plunkett B."/>
            <person name="Dwamena C."/>
            <person name="Voogd C."/>
            <person name="Leif D."/>
            <person name="Lafferty D."/>
            <person name="Souleyre E."/>
            <person name="Varkonyi-Gasic E."/>
            <person name="Gambi F."/>
            <person name="Hanley J."/>
            <person name="Yao J.-L."/>
            <person name="Cheung J."/>
            <person name="David K."/>
            <person name="Warren B."/>
            <person name="Marsh K."/>
            <person name="Snowden K."/>
            <person name="Lin-Wang K."/>
            <person name="Brian L."/>
            <person name="Martinez-Sanchez M."/>
            <person name="Wang M."/>
            <person name="Ileperuma N."/>
            <person name="Macnee N."/>
            <person name="Campin R."/>
            <person name="Mcatee P."/>
            <person name="Drummond R."/>
            <person name="Espley R."/>
            <person name="Ireland H."/>
            <person name="Wu R."/>
            <person name="Atkinson R."/>
            <person name="Karunairetnam S."/>
            <person name="Bulley S."/>
            <person name="Chunkath S."/>
            <person name="Hanley Z."/>
            <person name="Storey R."/>
            <person name="Thrimawithana A."/>
            <person name="Thomson S."/>
            <person name="David C."/>
            <person name="Testolin R."/>
        </authorList>
    </citation>
    <scope>NUCLEOTIDE SEQUENCE [LARGE SCALE GENOMIC DNA]</scope>
    <source>
        <strain evidence="14">cv. Red5</strain>
        <tissue evidence="13">Young leaf</tissue>
    </source>
</reference>
<sequence>MERAVVSSVVGRLGDMLIQEANFLAGVQDKVEQLQLELKRMQCFLEDTDHAIHDDDDADAMVINQAAEIRELAYEAEAILETYVNKVASKGKGGIQRVLNWRSVRKVGNQIKTIKEKITDHTRSLKTYSTGGPDQVTSLAHKRKLEVRRSYHHVLDEDFVGFEQDLKTVVNHLMEVNRRESHQQACERGGTRIDYFWPTLRRVAVGFHWAIMLFIGAFSMFWRRQAPVSTKLNSNSDDFESDNSESGNSDSDNPDSGNSLSDNAVSVNYISDYRIVSICGMGGLGKTTLARRVYHHRDVRSHFDCFAWAYSRVDTNMEALGRQMVKRCGGLPLAIVVLGGLLATKSTSREWDVVCKNVKSHRWIEDDVVSKVLALSYHDLPYQLKPCFLYFSYFPEDYEIRAEKLYYLWMAEGILSTEDRGEEETMMEVAECYLGELAQRCMVQVQVKGATGRIQYCRIHDILRDLCISKAKIRNFLRTIYLQRETDQVDLFSTSTTRIRRLAIHLSRDVENVVLPVLESTKQLRSILFFTQNPTIDEARGGPSLQLNSHFKNLKLLRTLDLEGFDFPNISLKAIGELLSLRYLSFRNCTSITNLPQSIFKLRYLETLDLRTSFESDEVIVLKKMERLRHLYLAYNADFRYQFKLDGLSNLETLDGFHTGNCDVNDLYKLTNLRQLKANFHDSEGNNQYLSAFINYLSISASQLRQTSLFIFGCNFSSEEGLILFRQLLGCHHLYRLDLDGRIPELPEHQCFSPGLARLWLNNCELKEDPMPTLERLPNLQRLFVADCSIDKMVFSAKGFPQLKRLAIARQSYLKELTVEKGAMPNLSSLQFVRCRELEMVPEGVRFITSLQKFTATKMGSKFYHRNPTLSKGVVDFDKLRHVPSVHIY</sequence>
<evidence type="ECO:0000256" key="1">
    <source>
        <dbReference type="ARBA" id="ARBA00008894"/>
    </source>
</evidence>
<name>A0A2R6PX34_ACTCC</name>
<evidence type="ECO:0000259" key="11">
    <source>
        <dbReference type="Pfam" id="PF23559"/>
    </source>
</evidence>
<dbReference type="PANTHER" id="PTHR23155">
    <property type="entry name" value="DISEASE RESISTANCE PROTEIN RP"/>
    <property type="match status" value="1"/>
</dbReference>
<dbReference type="InterPro" id="IPR044974">
    <property type="entry name" value="Disease_R_plants"/>
</dbReference>
<dbReference type="InterPro" id="IPR041118">
    <property type="entry name" value="Rx_N"/>
</dbReference>
<dbReference type="PANTHER" id="PTHR23155:SF1185">
    <property type="entry name" value="DISEASE RESISTANCE RPP8-LIKE PROTEIN 3-RELATED"/>
    <property type="match status" value="1"/>
</dbReference>
<dbReference type="GO" id="GO:0043531">
    <property type="term" value="F:ADP binding"/>
    <property type="evidence" value="ECO:0007669"/>
    <property type="project" value="InterPro"/>
</dbReference>
<comment type="caution">
    <text evidence="13">The sequence shown here is derived from an EMBL/GenBank/DDBJ whole genome shotgun (WGS) entry which is preliminary data.</text>
</comment>
<evidence type="ECO:0000259" key="12">
    <source>
        <dbReference type="Pfam" id="PF23598"/>
    </source>
</evidence>
<dbReference type="InterPro" id="IPR058922">
    <property type="entry name" value="WHD_DRP"/>
</dbReference>
<reference evidence="14" key="2">
    <citation type="journal article" date="2018" name="BMC Genomics">
        <title>A manually annotated Actinidia chinensis var. chinensis (kiwifruit) genome highlights the challenges associated with draft genomes and gene prediction in plants.</title>
        <authorList>
            <person name="Pilkington S.M."/>
            <person name="Crowhurst R."/>
            <person name="Hilario E."/>
            <person name="Nardozza S."/>
            <person name="Fraser L."/>
            <person name="Peng Y."/>
            <person name="Gunaseelan K."/>
            <person name="Simpson R."/>
            <person name="Tahir J."/>
            <person name="Deroles S.C."/>
            <person name="Templeton K."/>
            <person name="Luo Z."/>
            <person name="Davy M."/>
            <person name="Cheng C."/>
            <person name="McNeilage M."/>
            <person name="Scaglione D."/>
            <person name="Liu Y."/>
            <person name="Zhang Q."/>
            <person name="Datson P."/>
            <person name="De Silva N."/>
            <person name="Gardiner S.E."/>
            <person name="Bassett H."/>
            <person name="Chagne D."/>
            <person name="McCallum J."/>
            <person name="Dzierzon H."/>
            <person name="Deng C."/>
            <person name="Wang Y.Y."/>
            <person name="Barron L."/>
            <person name="Manako K."/>
            <person name="Bowen J."/>
            <person name="Foster T.M."/>
            <person name="Erridge Z.A."/>
            <person name="Tiffin H."/>
            <person name="Waite C.N."/>
            <person name="Davies K.M."/>
            <person name="Grierson E.P."/>
            <person name="Laing W.A."/>
            <person name="Kirk R."/>
            <person name="Chen X."/>
            <person name="Wood M."/>
            <person name="Montefiori M."/>
            <person name="Brummell D.A."/>
            <person name="Schwinn K.E."/>
            <person name="Catanach A."/>
            <person name="Fullerton C."/>
            <person name="Li D."/>
            <person name="Meiyalaghan S."/>
            <person name="Nieuwenhuizen N."/>
            <person name="Read N."/>
            <person name="Prakash R."/>
            <person name="Hunter D."/>
            <person name="Zhang H."/>
            <person name="McKenzie M."/>
            <person name="Knabel M."/>
            <person name="Harris A."/>
            <person name="Allan A.C."/>
            <person name="Gleave A."/>
            <person name="Chen A."/>
            <person name="Janssen B.J."/>
            <person name="Plunkett B."/>
            <person name="Ampomah-Dwamena C."/>
            <person name="Voogd C."/>
            <person name="Leif D."/>
            <person name="Lafferty D."/>
            <person name="Souleyre E.J.F."/>
            <person name="Varkonyi-Gasic E."/>
            <person name="Gambi F."/>
            <person name="Hanley J."/>
            <person name="Yao J.L."/>
            <person name="Cheung J."/>
            <person name="David K.M."/>
            <person name="Warren B."/>
            <person name="Marsh K."/>
            <person name="Snowden K.C."/>
            <person name="Lin-Wang K."/>
            <person name="Brian L."/>
            <person name="Martinez-Sanchez M."/>
            <person name="Wang M."/>
            <person name="Ileperuma N."/>
            <person name="Macnee N."/>
            <person name="Campin R."/>
            <person name="McAtee P."/>
            <person name="Drummond R.S.M."/>
            <person name="Espley R.V."/>
            <person name="Ireland H.S."/>
            <person name="Wu R."/>
            <person name="Atkinson R.G."/>
            <person name="Karunairetnam S."/>
            <person name="Bulley S."/>
            <person name="Chunkath S."/>
            <person name="Hanley Z."/>
            <person name="Storey R."/>
            <person name="Thrimawithana A.H."/>
            <person name="Thomson S."/>
            <person name="David C."/>
            <person name="Testolin R."/>
            <person name="Huang H."/>
            <person name="Hellens R.P."/>
            <person name="Schaffer R.J."/>
        </authorList>
    </citation>
    <scope>NUCLEOTIDE SEQUENCE [LARGE SCALE GENOMIC DNA]</scope>
    <source>
        <strain evidence="14">cv. Red5</strain>
    </source>
</reference>
<keyword evidence="2" id="KW-0433">Leucine-rich repeat</keyword>
<feature type="domain" description="Disease resistance N-terminal" evidence="10">
    <location>
        <begin position="5"/>
        <end position="91"/>
    </location>
</feature>
<evidence type="ECO:0000259" key="10">
    <source>
        <dbReference type="Pfam" id="PF18052"/>
    </source>
</evidence>
<dbReference type="Gene3D" id="3.40.50.300">
    <property type="entry name" value="P-loop containing nucleotide triphosphate hydrolases"/>
    <property type="match status" value="1"/>
</dbReference>
<keyword evidence="14" id="KW-1185">Reference proteome</keyword>
<dbReference type="Gene3D" id="1.10.10.10">
    <property type="entry name" value="Winged helix-like DNA-binding domain superfamily/Winged helix DNA-binding domain"/>
    <property type="match status" value="1"/>
</dbReference>
<dbReference type="InterPro" id="IPR038005">
    <property type="entry name" value="RX-like_CC"/>
</dbReference>
<dbReference type="STRING" id="1590841.A0A2R6PX34"/>
<accession>A0A2R6PX34</accession>
<dbReference type="InterPro" id="IPR002182">
    <property type="entry name" value="NB-ARC"/>
</dbReference>
<dbReference type="InParanoid" id="A0A2R6PX34"/>
<feature type="region of interest" description="Disordered" evidence="7">
    <location>
        <begin position="231"/>
        <end position="260"/>
    </location>
</feature>
<dbReference type="Gene3D" id="1.20.5.4130">
    <property type="match status" value="1"/>
</dbReference>
<dbReference type="InterPro" id="IPR036388">
    <property type="entry name" value="WH-like_DNA-bd_sf"/>
</dbReference>
<dbReference type="FunFam" id="1.10.10.10:FF:000322">
    <property type="entry name" value="Probable disease resistance protein At1g63360"/>
    <property type="match status" value="1"/>
</dbReference>
<comment type="similarity">
    <text evidence="1">Belongs to the disease resistance NB-LRR family.</text>
</comment>
<dbReference type="Pfam" id="PF00931">
    <property type="entry name" value="NB-ARC"/>
    <property type="match status" value="1"/>
</dbReference>
<proteinExistence type="inferred from homology"/>
<feature type="domain" description="Disease resistance R13L4/SHOC-2-like LRR" evidence="12">
    <location>
        <begin position="549"/>
        <end position="856"/>
    </location>
</feature>
<evidence type="ECO:0000256" key="4">
    <source>
        <dbReference type="ARBA" id="ARBA00022741"/>
    </source>
</evidence>
<evidence type="ECO:0000313" key="14">
    <source>
        <dbReference type="Proteomes" id="UP000241394"/>
    </source>
</evidence>
<dbReference type="Gene3D" id="3.80.10.10">
    <property type="entry name" value="Ribonuclease Inhibitor"/>
    <property type="match status" value="1"/>
</dbReference>
<evidence type="ECO:0000256" key="3">
    <source>
        <dbReference type="ARBA" id="ARBA00022737"/>
    </source>
</evidence>
<dbReference type="CDD" id="cd14798">
    <property type="entry name" value="RX-CC_like"/>
    <property type="match status" value="1"/>
</dbReference>
<dbReference type="Pfam" id="PF23598">
    <property type="entry name" value="LRR_14"/>
    <property type="match status" value="1"/>
</dbReference>
<dbReference type="Pfam" id="PF18052">
    <property type="entry name" value="Rx_N"/>
    <property type="match status" value="1"/>
</dbReference>
<dbReference type="Proteomes" id="UP000241394">
    <property type="component" value="Chromosome LG22"/>
</dbReference>
<keyword evidence="8" id="KW-0812">Transmembrane</keyword>
<keyword evidence="8" id="KW-1133">Transmembrane helix</keyword>
<dbReference type="Gramene" id="PSR98311">
    <property type="protein sequence ID" value="PSR98311"/>
    <property type="gene ID" value="CEY00_Acc24916"/>
</dbReference>
<feature type="transmembrane region" description="Helical" evidence="8">
    <location>
        <begin position="203"/>
        <end position="222"/>
    </location>
</feature>
<evidence type="ECO:0000256" key="2">
    <source>
        <dbReference type="ARBA" id="ARBA00022614"/>
    </source>
</evidence>
<keyword evidence="5" id="KW-0611">Plant defense</keyword>
<dbReference type="EMBL" id="NKQK01000022">
    <property type="protein sequence ID" value="PSR98311.1"/>
    <property type="molecule type" value="Genomic_DNA"/>
</dbReference>
<dbReference type="OMA" id="CFLFEPR"/>
<feature type="domain" description="NB-ARC" evidence="9">
    <location>
        <begin position="272"/>
        <end position="326"/>
    </location>
</feature>
<keyword evidence="3" id="KW-0677">Repeat</keyword>
<dbReference type="AlphaFoldDB" id="A0A2R6PX34"/>
<keyword evidence="6" id="KW-0067">ATP-binding</keyword>
<feature type="compositionally biased region" description="Low complexity" evidence="7">
    <location>
        <begin position="244"/>
        <end position="260"/>
    </location>
</feature>
<evidence type="ECO:0000256" key="6">
    <source>
        <dbReference type="ARBA" id="ARBA00022840"/>
    </source>
</evidence>
<dbReference type="InterPro" id="IPR055414">
    <property type="entry name" value="LRR_R13L4/SHOC2-like"/>
</dbReference>
<evidence type="ECO:0000256" key="8">
    <source>
        <dbReference type="SAM" id="Phobius"/>
    </source>
</evidence>
<protein>
    <submittedName>
        <fullName evidence="13">Disease resistance RPP8-like protein</fullName>
    </submittedName>
</protein>
<dbReference type="InterPro" id="IPR032675">
    <property type="entry name" value="LRR_dom_sf"/>
</dbReference>
<keyword evidence="8" id="KW-0472">Membrane</keyword>
<evidence type="ECO:0000256" key="7">
    <source>
        <dbReference type="SAM" id="MobiDB-lite"/>
    </source>
</evidence>
<dbReference type="GO" id="GO:0005524">
    <property type="term" value="F:ATP binding"/>
    <property type="evidence" value="ECO:0007669"/>
    <property type="project" value="UniProtKB-KW"/>
</dbReference>
<evidence type="ECO:0000256" key="5">
    <source>
        <dbReference type="ARBA" id="ARBA00022821"/>
    </source>
</evidence>
<feature type="domain" description="Disease resistance protein winged helix" evidence="11">
    <location>
        <begin position="394"/>
        <end position="467"/>
    </location>
</feature>
<dbReference type="OrthoDB" id="646178at2759"/>
<keyword evidence="4" id="KW-0547">Nucleotide-binding</keyword>
<evidence type="ECO:0000313" key="13">
    <source>
        <dbReference type="EMBL" id="PSR98311.1"/>
    </source>
</evidence>
<organism evidence="13 14">
    <name type="scientific">Actinidia chinensis var. chinensis</name>
    <name type="common">Chinese soft-hair kiwi</name>
    <dbReference type="NCBI Taxonomy" id="1590841"/>
    <lineage>
        <taxon>Eukaryota</taxon>
        <taxon>Viridiplantae</taxon>
        <taxon>Streptophyta</taxon>
        <taxon>Embryophyta</taxon>
        <taxon>Tracheophyta</taxon>
        <taxon>Spermatophyta</taxon>
        <taxon>Magnoliopsida</taxon>
        <taxon>eudicotyledons</taxon>
        <taxon>Gunneridae</taxon>
        <taxon>Pentapetalae</taxon>
        <taxon>asterids</taxon>
        <taxon>Ericales</taxon>
        <taxon>Actinidiaceae</taxon>
        <taxon>Actinidia</taxon>
    </lineage>
</organism>
<evidence type="ECO:0000259" key="9">
    <source>
        <dbReference type="Pfam" id="PF00931"/>
    </source>
</evidence>
<dbReference type="SUPFAM" id="SSF52058">
    <property type="entry name" value="L domain-like"/>
    <property type="match status" value="1"/>
</dbReference>
<dbReference type="SUPFAM" id="SSF52540">
    <property type="entry name" value="P-loop containing nucleoside triphosphate hydrolases"/>
    <property type="match status" value="1"/>
</dbReference>
<gene>
    <name evidence="13" type="ORF">CEY00_Acc24916</name>
</gene>
<dbReference type="InterPro" id="IPR027417">
    <property type="entry name" value="P-loop_NTPase"/>
</dbReference>
<dbReference type="Pfam" id="PF23559">
    <property type="entry name" value="WHD_DRP"/>
    <property type="match status" value="1"/>
</dbReference>
<dbReference type="GO" id="GO:0098542">
    <property type="term" value="P:defense response to other organism"/>
    <property type="evidence" value="ECO:0007669"/>
    <property type="project" value="TreeGrafter"/>
</dbReference>